<proteinExistence type="inferred from homology"/>
<protein>
    <submittedName>
        <fullName evidence="11">Serine-threonine/tyrosine-protein kinase, catalytic domain</fullName>
    </submittedName>
</protein>
<evidence type="ECO:0000313" key="12">
    <source>
        <dbReference type="Proteomes" id="UP001370490"/>
    </source>
</evidence>
<keyword evidence="5" id="KW-0677">Repeat</keyword>
<evidence type="ECO:0000313" key="11">
    <source>
        <dbReference type="EMBL" id="KAK6935736.1"/>
    </source>
</evidence>
<dbReference type="InterPro" id="IPR050994">
    <property type="entry name" value="At_inactive_RLKs"/>
</dbReference>
<feature type="domain" description="Serine-threonine/tyrosine-protein kinase catalytic" evidence="10">
    <location>
        <begin position="267"/>
        <end position="368"/>
    </location>
</feature>
<name>A0AAN8VTF0_9MAGN</name>
<comment type="subcellular location">
    <subcellularLocation>
        <location evidence="1">Membrane</location>
        <topology evidence="1">Single-pass membrane protein</topology>
    </subcellularLocation>
</comment>
<feature type="transmembrane region" description="Helical" evidence="9">
    <location>
        <begin position="226"/>
        <end position="252"/>
    </location>
</feature>
<evidence type="ECO:0000256" key="2">
    <source>
        <dbReference type="ARBA" id="ARBA00009592"/>
    </source>
</evidence>
<dbReference type="FunFam" id="3.80.10.10:FF:000111">
    <property type="entry name" value="LRR receptor-like serine/threonine-protein kinase ERECTA"/>
    <property type="match status" value="1"/>
</dbReference>
<comment type="caution">
    <text evidence="11">The sequence shown here is derived from an EMBL/GenBank/DDBJ whole genome shotgun (WGS) entry which is preliminary data.</text>
</comment>
<evidence type="ECO:0000256" key="7">
    <source>
        <dbReference type="ARBA" id="ARBA00023136"/>
    </source>
</evidence>
<keyword evidence="6 9" id="KW-1133">Transmembrane helix</keyword>
<dbReference type="Proteomes" id="UP001370490">
    <property type="component" value="Unassembled WGS sequence"/>
</dbReference>
<keyword evidence="11" id="KW-0418">Kinase</keyword>
<sequence>MAPTACGPIPNSLSNASNFQTIDLAENFFTGNIPTSFGLLQNLEWLNVWGNLIGAMAADDLRFVTPLTNCSKLQWLDFSYNQLGGELPNSLYNLSTQLNRLNVSYNKLTGEIPQTIKACLSLEQLYMQGNSFQGTIPDLRDLRGIQILDLSNNKLSGPIPDYLQDFSMLQNLNLSYNNLEGEVPMQGIFRNVSAFQVYNNSKLCGGIKELHLRSCPRHHSSRKPTALMLILVIGGVLLCLALISSLGCLCWVKKSRIRTNEYGIGGRASTQGDVYSFGIMLLELFTGKRPTDQMFQDDLNLHNYAKQALAGNLLQIISEIDQLKNEVKEENIWKAQTDCLISVLQIGVACSAELPINRMKMQEVVHELLSIKDKLLGDRSFDRQGVSGSNDEFSD</sequence>
<keyword evidence="4 9" id="KW-0812">Transmembrane</keyword>
<dbReference type="AlphaFoldDB" id="A0AAN8VTF0"/>
<reference evidence="11 12" key="1">
    <citation type="submission" date="2023-12" db="EMBL/GenBank/DDBJ databases">
        <title>A high-quality genome assembly for Dillenia turbinata (Dilleniales).</title>
        <authorList>
            <person name="Chanderbali A."/>
        </authorList>
    </citation>
    <scope>NUCLEOTIDE SEQUENCE [LARGE SCALE GENOMIC DNA]</scope>
    <source>
        <strain evidence="11">LSX21</strain>
        <tissue evidence="11">Leaf</tissue>
    </source>
</reference>
<dbReference type="GO" id="GO:0016020">
    <property type="term" value="C:membrane"/>
    <property type="evidence" value="ECO:0007669"/>
    <property type="project" value="UniProtKB-SubCell"/>
</dbReference>
<evidence type="ECO:0000256" key="6">
    <source>
        <dbReference type="ARBA" id="ARBA00022989"/>
    </source>
</evidence>
<dbReference type="InterPro" id="IPR011009">
    <property type="entry name" value="Kinase-like_dom_sf"/>
</dbReference>
<keyword evidence="7 9" id="KW-0472">Membrane</keyword>
<evidence type="ECO:0000256" key="3">
    <source>
        <dbReference type="ARBA" id="ARBA00022614"/>
    </source>
</evidence>
<comment type="similarity">
    <text evidence="2">Belongs to the RLP family.</text>
</comment>
<keyword evidence="12" id="KW-1185">Reference proteome</keyword>
<dbReference type="Pfam" id="PF00560">
    <property type="entry name" value="LRR_1"/>
    <property type="match status" value="5"/>
</dbReference>
<dbReference type="Gene3D" id="1.10.510.10">
    <property type="entry name" value="Transferase(Phosphotransferase) domain 1"/>
    <property type="match status" value="1"/>
</dbReference>
<dbReference type="InterPro" id="IPR032675">
    <property type="entry name" value="LRR_dom_sf"/>
</dbReference>
<evidence type="ECO:0000256" key="5">
    <source>
        <dbReference type="ARBA" id="ARBA00022737"/>
    </source>
</evidence>
<dbReference type="Gene3D" id="3.80.10.10">
    <property type="entry name" value="Ribonuclease Inhibitor"/>
    <property type="match status" value="1"/>
</dbReference>
<dbReference type="PANTHER" id="PTHR48010:SF5">
    <property type="entry name" value="PROTEIN TOO MANY MOUTHS"/>
    <property type="match status" value="1"/>
</dbReference>
<evidence type="ECO:0000256" key="4">
    <source>
        <dbReference type="ARBA" id="ARBA00022692"/>
    </source>
</evidence>
<dbReference type="EMBL" id="JBAMMX010000007">
    <property type="protein sequence ID" value="KAK6935736.1"/>
    <property type="molecule type" value="Genomic_DNA"/>
</dbReference>
<gene>
    <name evidence="11" type="ORF">RJ641_032766</name>
</gene>
<dbReference type="InterPro" id="IPR001611">
    <property type="entry name" value="Leu-rich_rpt"/>
</dbReference>
<keyword evidence="11" id="KW-0808">Transferase</keyword>
<keyword evidence="8" id="KW-0325">Glycoprotein</keyword>
<organism evidence="11 12">
    <name type="scientific">Dillenia turbinata</name>
    <dbReference type="NCBI Taxonomy" id="194707"/>
    <lineage>
        <taxon>Eukaryota</taxon>
        <taxon>Viridiplantae</taxon>
        <taxon>Streptophyta</taxon>
        <taxon>Embryophyta</taxon>
        <taxon>Tracheophyta</taxon>
        <taxon>Spermatophyta</taxon>
        <taxon>Magnoliopsida</taxon>
        <taxon>eudicotyledons</taxon>
        <taxon>Gunneridae</taxon>
        <taxon>Pentapetalae</taxon>
        <taxon>Dilleniales</taxon>
        <taxon>Dilleniaceae</taxon>
        <taxon>Dillenia</taxon>
    </lineage>
</organism>
<dbReference type="Pfam" id="PF07714">
    <property type="entry name" value="PK_Tyr_Ser-Thr"/>
    <property type="match status" value="1"/>
</dbReference>
<dbReference type="SUPFAM" id="SSF56112">
    <property type="entry name" value="Protein kinase-like (PK-like)"/>
    <property type="match status" value="1"/>
</dbReference>
<dbReference type="GO" id="GO:0004672">
    <property type="term" value="F:protein kinase activity"/>
    <property type="evidence" value="ECO:0007669"/>
    <property type="project" value="InterPro"/>
</dbReference>
<accession>A0AAN8VTF0</accession>
<evidence type="ECO:0000256" key="9">
    <source>
        <dbReference type="SAM" id="Phobius"/>
    </source>
</evidence>
<dbReference type="InterPro" id="IPR001245">
    <property type="entry name" value="Ser-Thr/Tyr_kinase_cat_dom"/>
</dbReference>
<evidence type="ECO:0000256" key="8">
    <source>
        <dbReference type="ARBA" id="ARBA00023180"/>
    </source>
</evidence>
<dbReference type="PANTHER" id="PTHR48010">
    <property type="entry name" value="OS05G0588300 PROTEIN"/>
    <property type="match status" value="1"/>
</dbReference>
<evidence type="ECO:0000259" key="10">
    <source>
        <dbReference type="Pfam" id="PF07714"/>
    </source>
</evidence>
<keyword evidence="3" id="KW-0433">Leucine-rich repeat</keyword>
<dbReference type="SUPFAM" id="SSF52058">
    <property type="entry name" value="L domain-like"/>
    <property type="match status" value="1"/>
</dbReference>
<evidence type="ECO:0000256" key="1">
    <source>
        <dbReference type="ARBA" id="ARBA00004167"/>
    </source>
</evidence>